<proteinExistence type="predicted"/>
<name>A0A2R5GXR2_9STRA</name>
<accession>A0A2R5GXR2</accession>
<dbReference type="EMBL" id="BEYU01000202">
    <property type="protein sequence ID" value="GBG34578.1"/>
    <property type="molecule type" value="Genomic_DNA"/>
</dbReference>
<sequence>MRIVGVDDTNHPTNTFVKTWLKSTDAMEVEPDILDFLDVAAGYTIPTPSGDGMDFYYLRTFNRNWGTSGGGGGYTLKLGNQQKRHTRHEAGHCFGFGHSCKLARFNEKKSDRYPAFQDKVVGRKVPDDLKE</sequence>
<dbReference type="AlphaFoldDB" id="A0A2R5GXR2"/>
<keyword evidence="2" id="KW-1185">Reference proteome</keyword>
<evidence type="ECO:0000313" key="2">
    <source>
        <dbReference type="Proteomes" id="UP000241890"/>
    </source>
</evidence>
<organism evidence="1 2">
    <name type="scientific">Hondaea fermentalgiana</name>
    <dbReference type="NCBI Taxonomy" id="2315210"/>
    <lineage>
        <taxon>Eukaryota</taxon>
        <taxon>Sar</taxon>
        <taxon>Stramenopiles</taxon>
        <taxon>Bigyra</taxon>
        <taxon>Labyrinthulomycetes</taxon>
        <taxon>Thraustochytrida</taxon>
        <taxon>Thraustochytriidae</taxon>
        <taxon>Hondaea</taxon>
    </lineage>
</organism>
<gene>
    <name evidence="1" type="ORF">FCC1311_107992</name>
</gene>
<dbReference type="InParanoid" id="A0A2R5GXR2"/>
<protein>
    <submittedName>
        <fullName evidence="1">Uncharacterized protein</fullName>
    </submittedName>
</protein>
<reference evidence="1 2" key="1">
    <citation type="submission" date="2017-12" db="EMBL/GenBank/DDBJ databases">
        <title>Sequencing, de novo assembly and annotation of complete genome of a new Thraustochytrid species, strain FCC1311.</title>
        <authorList>
            <person name="Sedici K."/>
            <person name="Godart F."/>
            <person name="Aiese Cigliano R."/>
            <person name="Sanseverino W."/>
            <person name="Barakat M."/>
            <person name="Ortet P."/>
            <person name="Marechal E."/>
            <person name="Cagnac O."/>
            <person name="Amato A."/>
        </authorList>
    </citation>
    <scope>NUCLEOTIDE SEQUENCE [LARGE SCALE GENOMIC DNA]</scope>
</reference>
<comment type="caution">
    <text evidence="1">The sequence shown here is derived from an EMBL/GenBank/DDBJ whole genome shotgun (WGS) entry which is preliminary data.</text>
</comment>
<evidence type="ECO:0000313" key="1">
    <source>
        <dbReference type="EMBL" id="GBG34578.1"/>
    </source>
</evidence>
<dbReference type="Proteomes" id="UP000241890">
    <property type="component" value="Unassembled WGS sequence"/>
</dbReference>